<dbReference type="InterPro" id="IPR016155">
    <property type="entry name" value="Mopterin_synth/thiamin_S_b"/>
</dbReference>
<dbReference type="InterPro" id="IPR044672">
    <property type="entry name" value="MOCS2A"/>
</dbReference>
<sequence length="81" mass="8696">MITVLFFARLREALDCRELRLDYAGDVAGLRGELARQKGEVWGEILGDDNIICAINQAVATDSAVVKAGDEVAFFPPVTGG</sequence>
<dbReference type="CDD" id="cd00754">
    <property type="entry name" value="Ubl_MoaD"/>
    <property type="match status" value="1"/>
</dbReference>
<proteinExistence type="inferred from homology"/>
<dbReference type="SUPFAM" id="SSF54285">
    <property type="entry name" value="MoaD/ThiS"/>
    <property type="match status" value="1"/>
</dbReference>
<evidence type="ECO:0000256" key="1">
    <source>
        <dbReference type="ARBA" id="ARBA00022741"/>
    </source>
</evidence>
<organism evidence="4 5">
    <name type="scientific">Spongiibacter thalassae</name>
    <dbReference type="NCBI Taxonomy" id="2721624"/>
    <lineage>
        <taxon>Bacteria</taxon>
        <taxon>Pseudomonadati</taxon>
        <taxon>Pseudomonadota</taxon>
        <taxon>Gammaproteobacteria</taxon>
        <taxon>Cellvibrionales</taxon>
        <taxon>Spongiibacteraceae</taxon>
        <taxon>Spongiibacter</taxon>
    </lineage>
</organism>
<keyword evidence="1" id="KW-0547">Nucleotide-binding</keyword>
<dbReference type="Pfam" id="PF02597">
    <property type="entry name" value="ThiS"/>
    <property type="match status" value="1"/>
</dbReference>
<name>A0ABX1GG34_9GAMM</name>
<reference evidence="4 5" key="1">
    <citation type="submission" date="2020-04" db="EMBL/GenBank/DDBJ databases">
        <authorList>
            <person name="Yoon J."/>
        </authorList>
    </citation>
    <scope>NUCLEOTIDE SEQUENCE [LARGE SCALE GENOMIC DNA]</scope>
    <source>
        <strain evidence="4 5">KMU-166</strain>
    </source>
</reference>
<dbReference type="RefSeq" id="WP_168449947.1">
    <property type="nucleotide sequence ID" value="NZ_JAAWWK010000002.1"/>
</dbReference>
<evidence type="ECO:0000313" key="4">
    <source>
        <dbReference type="EMBL" id="NKI17452.1"/>
    </source>
</evidence>
<evidence type="ECO:0000256" key="3">
    <source>
        <dbReference type="ARBA" id="ARBA00024247"/>
    </source>
</evidence>
<dbReference type="PANTHER" id="PTHR33359:SF1">
    <property type="entry name" value="MOLYBDOPTERIN SYNTHASE SULFUR CARRIER SUBUNIT"/>
    <property type="match status" value="1"/>
</dbReference>
<dbReference type="Gene3D" id="3.10.20.30">
    <property type="match status" value="1"/>
</dbReference>
<evidence type="ECO:0000313" key="5">
    <source>
        <dbReference type="Proteomes" id="UP000765845"/>
    </source>
</evidence>
<gene>
    <name evidence="4" type="primary">moaD</name>
    <name evidence="4" type="ORF">HCU74_08485</name>
</gene>
<protein>
    <recommendedName>
        <fullName evidence="3">Molybdopterin synthase sulfur carrier subunit</fullName>
    </recommendedName>
</protein>
<dbReference type="EMBL" id="JAAWWK010000002">
    <property type="protein sequence ID" value="NKI17452.1"/>
    <property type="molecule type" value="Genomic_DNA"/>
</dbReference>
<keyword evidence="5" id="KW-1185">Reference proteome</keyword>
<dbReference type="PANTHER" id="PTHR33359">
    <property type="entry name" value="MOLYBDOPTERIN SYNTHASE SULFUR CARRIER SUBUNIT"/>
    <property type="match status" value="1"/>
</dbReference>
<evidence type="ECO:0000256" key="2">
    <source>
        <dbReference type="ARBA" id="ARBA00024200"/>
    </source>
</evidence>
<accession>A0ABX1GG34</accession>
<comment type="caution">
    <text evidence="4">The sequence shown here is derived from an EMBL/GenBank/DDBJ whole genome shotgun (WGS) entry which is preliminary data.</text>
</comment>
<dbReference type="InterPro" id="IPR003749">
    <property type="entry name" value="ThiS/MoaD-like"/>
</dbReference>
<dbReference type="InterPro" id="IPR012675">
    <property type="entry name" value="Beta-grasp_dom_sf"/>
</dbReference>
<dbReference type="Proteomes" id="UP000765845">
    <property type="component" value="Unassembled WGS sequence"/>
</dbReference>
<comment type="similarity">
    <text evidence="2">Belongs to the MoaD family.</text>
</comment>